<evidence type="ECO:0000256" key="1">
    <source>
        <dbReference type="ARBA" id="ARBA00022705"/>
    </source>
</evidence>
<reference evidence="5" key="2">
    <citation type="submission" date="2025-09" db="UniProtKB">
        <authorList>
            <consortium name="Ensembl"/>
        </authorList>
    </citation>
    <scope>IDENTIFICATION</scope>
</reference>
<evidence type="ECO:0000259" key="4">
    <source>
        <dbReference type="Pfam" id="PF18049"/>
    </source>
</evidence>
<accession>A0A8C4QJT5</accession>
<dbReference type="GO" id="GO:0003887">
    <property type="term" value="F:DNA-directed DNA polymerase activity"/>
    <property type="evidence" value="ECO:0007669"/>
    <property type="project" value="InterPro"/>
</dbReference>
<dbReference type="GO" id="GO:0006261">
    <property type="term" value="P:DNA-templated DNA replication"/>
    <property type="evidence" value="ECO:0007669"/>
    <property type="project" value="InterPro"/>
</dbReference>
<organism evidence="5 6">
    <name type="scientific">Eptatretus burgeri</name>
    <name type="common">Inshore hagfish</name>
    <dbReference type="NCBI Taxonomy" id="7764"/>
    <lineage>
        <taxon>Eukaryota</taxon>
        <taxon>Metazoa</taxon>
        <taxon>Chordata</taxon>
        <taxon>Craniata</taxon>
        <taxon>Vertebrata</taxon>
        <taxon>Cyclostomata</taxon>
        <taxon>Myxini</taxon>
        <taxon>Myxiniformes</taxon>
        <taxon>Myxinidae</taxon>
        <taxon>Eptatretinae</taxon>
        <taxon>Eptatretus</taxon>
    </lineage>
</organism>
<dbReference type="GeneTree" id="ENSGT00940000159015"/>
<feature type="region of interest" description="Disordered" evidence="2">
    <location>
        <begin position="192"/>
        <end position="215"/>
    </location>
</feature>
<dbReference type="Pfam" id="PF18049">
    <property type="entry name" value="DNA_pol_P_Exo"/>
    <property type="match status" value="1"/>
</dbReference>
<keyword evidence="1" id="KW-0235">DNA replication</keyword>
<dbReference type="Proteomes" id="UP000694388">
    <property type="component" value="Unplaced"/>
</dbReference>
<dbReference type="AlphaFoldDB" id="A0A8C4QJT5"/>
<dbReference type="Gene3D" id="3.30.420.10">
    <property type="entry name" value="Ribonuclease H-like superfamily/Ribonuclease H"/>
    <property type="match status" value="1"/>
</dbReference>
<keyword evidence="6" id="KW-1185">Reference proteome</keyword>
<sequence length="608" mass="68624">METWQQLSVPPLSAAGRKVLTIMHRMQAQEEQIGPTQLKKPKITRPRDPFLSGPAEFSTIVPTVFTPHETVEYINMDHISDESFHWTPNNPIPIIADELEEPLTMNPIYKIPAQLKPYKAKALPHFGSPCCSFRGPTNFVVTTKTEFPFSKSMDHRTSTPTNPTTSKLINLANAKPQGSFEKRSCQIINDVRGGQPSKPLINSTNSIPQGGVEERPRQIIKDVRGGQPSKPLINSTNSRPQGLVDERPCEIIKDARIGQPSRPLSDVICDLEYQSVFTLLPSERLVLLSTIEKAEFVGLTLVEREPGYKIFNQGNSLKFSGVMLLIQMKFTSTTTTPQPGFYFLPFPNPSKEDKTNGVDLEFVKLVLLKTLRHNGCVSCFRAQELMRTILLCPQLSFTWRDAQGWEVMDPEVASWLLDPNLHAASPKTLLNIHLQQVLPDLKKLSQTKRSCTVLSFLPQLSNVLLDKLKKENQWIVFREMEMKLTPVLAAMETYQFNLDTECLNNSSQALSLNLHKLEREAHQAAGEPFLLTSNAQLREILFNKLKLKERCPNKKLQKTGITKQQSTSEAVLLQLQNLHPLPGIILQYRQVGPPLFNTYTQSINHLLI</sequence>
<dbReference type="Pfam" id="PF00476">
    <property type="entry name" value="DNA_pol_A"/>
    <property type="match status" value="1"/>
</dbReference>
<dbReference type="GO" id="GO:0006302">
    <property type="term" value="P:double-strand break repair"/>
    <property type="evidence" value="ECO:0007669"/>
    <property type="project" value="TreeGrafter"/>
</dbReference>
<feature type="domain" description="DNA-directed DNA polymerase family A palm" evidence="3">
    <location>
        <begin position="501"/>
        <end position="604"/>
    </location>
</feature>
<dbReference type="SUPFAM" id="SSF56672">
    <property type="entry name" value="DNA/RNA polymerases"/>
    <property type="match status" value="1"/>
</dbReference>
<evidence type="ECO:0000313" key="6">
    <source>
        <dbReference type="Proteomes" id="UP000694388"/>
    </source>
</evidence>
<proteinExistence type="predicted"/>
<dbReference type="InterPro" id="IPR043502">
    <property type="entry name" value="DNA/RNA_pol_sf"/>
</dbReference>
<dbReference type="InterPro" id="IPR001098">
    <property type="entry name" value="DNA-dir_DNA_pol_A_palm_dom"/>
</dbReference>
<dbReference type="Gene3D" id="1.20.1060.10">
    <property type="entry name" value="Taq DNA Polymerase, Chain T, domain 4"/>
    <property type="match status" value="1"/>
</dbReference>
<dbReference type="Ensembl" id="ENSEBUT00000017104.1">
    <property type="protein sequence ID" value="ENSEBUP00000016528.1"/>
    <property type="gene ID" value="ENSEBUG00000010370.1"/>
</dbReference>
<feature type="domain" description="DNA polymerase nu pseudo-exo" evidence="4">
    <location>
        <begin position="354"/>
        <end position="436"/>
    </location>
</feature>
<name>A0A8C4QJT5_EPTBU</name>
<dbReference type="PANTHER" id="PTHR10133:SF27">
    <property type="entry name" value="DNA POLYMERASE NU"/>
    <property type="match status" value="1"/>
</dbReference>
<evidence type="ECO:0000313" key="5">
    <source>
        <dbReference type="Ensembl" id="ENSEBUP00000016528.1"/>
    </source>
</evidence>
<reference evidence="5" key="1">
    <citation type="submission" date="2025-08" db="UniProtKB">
        <authorList>
            <consortium name="Ensembl"/>
        </authorList>
    </citation>
    <scope>IDENTIFICATION</scope>
</reference>
<evidence type="ECO:0000259" key="3">
    <source>
        <dbReference type="Pfam" id="PF00476"/>
    </source>
</evidence>
<dbReference type="PANTHER" id="PTHR10133">
    <property type="entry name" value="DNA POLYMERASE I"/>
    <property type="match status" value="1"/>
</dbReference>
<dbReference type="InterPro" id="IPR036397">
    <property type="entry name" value="RNaseH_sf"/>
</dbReference>
<dbReference type="GO" id="GO:0003677">
    <property type="term" value="F:DNA binding"/>
    <property type="evidence" value="ECO:0007669"/>
    <property type="project" value="InterPro"/>
</dbReference>
<evidence type="ECO:0000256" key="2">
    <source>
        <dbReference type="SAM" id="MobiDB-lite"/>
    </source>
</evidence>
<dbReference type="InterPro" id="IPR002298">
    <property type="entry name" value="DNA_polymerase_A"/>
</dbReference>
<dbReference type="InterPro" id="IPR040940">
    <property type="entry name" value="DNA_pol_P_Exo"/>
</dbReference>
<protein>
    <submittedName>
        <fullName evidence="5">Uncharacterized protein</fullName>
    </submittedName>
</protein>